<dbReference type="EMBL" id="JADGMS010000005">
    <property type="protein sequence ID" value="KAF9681624.1"/>
    <property type="molecule type" value="Genomic_DNA"/>
</dbReference>
<dbReference type="GO" id="GO:0003777">
    <property type="term" value="F:microtubule motor activity"/>
    <property type="evidence" value="ECO:0007669"/>
    <property type="project" value="InterPro"/>
</dbReference>
<evidence type="ECO:0000259" key="10">
    <source>
        <dbReference type="PROSITE" id="PS50067"/>
    </source>
</evidence>
<reference evidence="11 12" key="1">
    <citation type="submission" date="2020-10" db="EMBL/GenBank/DDBJ databases">
        <title>Plant Genome Project.</title>
        <authorList>
            <person name="Zhang R.-G."/>
        </authorList>
    </citation>
    <scope>NUCLEOTIDE SEQUENCE [LARGE SCALE GENOMIC DNA]</scope>
    <source>
        <strain evidence="11">FAFU-HL-1</strain>
        <tissue evidence="11">Leaf</tissue>
    </source>
</reference>
<organism evidence="11 12">
    <name type="scientific">Salix dunnii</name>
    <dbReference type="NCBI Taxonomy" id="1413687"/>
    <lineage>
        <taxon>Eukaryota</taxon>
        <taxon>Viridiplantae</taxon>
        <taxon>Streptophyta</taxon>
        <taxon>Embryophyta</taxon>
        <taxon>Tracheophyta</taxon>
        <taxon>Spermatophyta</taxon>
        <taxon>Magnoliopsida</taxon>
        <taxon>eudicotyledons</taxon>
        <taxon>Gunneridae</taxon>
        <taxon>Pentapetalae</taxon>
        <taxon>rosids</taxon>
        <taxon>fabids</taxon>
        <taxon>Malpighiales</taxon>
        <taxon>Salicaceae</taxon>
        <taxon>Saliceae</taxon>
        <taxon>Salix</taxon>
    </lineage>
</organism>
<dbReference type="SMART" id="SM00129">
    <property type="entry name" value="KISc"/>
    <property type="match status" value="1"/>
</dbReference>
<feature type="coiled-coil region" evidence="9">
    <location>
        <begin position="410"/>
        <end position="444"/>
    </location>
</feature>
<evidence type="ECO:0000256" key="8">
    <source>
        <dbReference type="RuleBase" id="RU000394"/>
    </source>
</evidence>
<evidence type="ECO:0000256" key="3">
    <source>
        <dbReference type="ARBA" id="ARBA00022840"/>
    </source>
</evidence>
<dbReference type="AlphaFoldDB" id="A0A835K3B8"/>
<keyword evidence="12" id="KW-1185">Reference proteome</keyword>
<dbReference type="GO" id="GO:0008017">
    <property type="term" value="F:microtubule binding"/>
    <property type="evidence" value="ECO:0007669"/>
    <property type="project" value="InterPro"/>
</dbReference>
<feature type="binding site" evidence="7">
    <location>
        <begin position="85"/>
        <end position="92"/>
    </location>
    <ligand>
        <name>ATP</name>
        <dbReference type="ChEBI" id="CHEBI:30616"/>
    </ligand>
</feature>
<evidence type="ECO:0000256" key="9">
    <source>
        <dbReference type="SAM" id="Coils"/>
    </source>
</evidence>
<feature type="domain" description="Kinesin motor" evidence="10">
    <location>
        <begin position="3"/>
        <end position="332"/>
    </location>
</feature>
<dbReference type="PANTHER" id="PTHR47968">
    <property type="entry name" value="CENTROMERE PROTEIN E"/>
    <property type="match status" value="1"/>
</dbReference>
<keyword evidence="3 7" id="KW-0067">ATP-binding</keyword>
<dbReference type="InterPro" id="IPR001752">
    <property type="entry name" value="Kinesin_motor_dom"/>
</dbReference>
<evidence type="ECO:0000313" key="11">
    <source>
        <dbReference type="EMBL" id="KAF9681624.1"/>
    </source>
</evidence>
<accession>A0A835K3B8</accession>
<dbReference type="PROSITE" id="PS00411">
    <property type="entry name" value="KINESIN_MOTOR_1"/>
    <property type="match status" value="1"/>
</dbReference>
<dbReference type="SUPFAM" id="SSF52540">
    <property type="entry name" value="P-loop containing nucleoside triphosphate hydrolases"/>
    <property type="match status" value="1"/>
</dbReference>
<dbReference type="CDD" id="cd01369">
    <property type="entry name" value="KISc_KHC_KIF5"/>
    <property type="match status" value="1"/>
</dbReference>
<proteinExistence type="inferred from homology"/>
<keyword evidence="5 7" id="KW-0505">Motor protein</keyword>
<sequence length="482" mass="53523">MSNITVCARFRPLSSKEKKDSRDNICIRSIDSESFVFKDEKEECTFSFDKVFYEESMQADVYEFLALPIVKDAVKGVNGTIITYGQTGAGKTYSVEGTSILECDEQKKGLLPRVVDGLFECIKSADELTKYTVKLSMVEIYMEKVRDLLDLTKDNIQIKENKMQEILLSGVTEITISDPEGALRSLSGGIVNRAVGETQMNVGSSRSHCIYILTVQLESTTDKRVKTGKVILVDLAGSEKVEKSGAEGKVLEEAKTINKSLSALGNVINALTCGPSTRSSHIPFRDSKLTRILQDALGGNSRTALLCCCSPSPSNVLETLSTLRFGTRAKHIKASPLVGRREDRHAKKHGDITLTKDESCDRILNKLRERLDDEDVRLLEELFILEGLFFDANSVEDVESAYQDVTSWTISSLQQTVEELIYTVEELKDKNKALKARLAYAERLDAMSKKNEDNAGVLFKMSGIISLLFSWAGSLFPLKMPS</sequence>
<dbReference type="PROSITE" id="PS50067">
    <property type="entry name" value="KINESIN_MOTOR_2"/>
    <property type="match status" value="1"/>
</dbReference>
<keyword evidence="1 8" id="KW-0493">Microtubule</keyword>
<dbReference type="GO" id="GO:0005524">
    <property type="term" value="F:ATP binding"/>
    <property type="evidence" value="ECO:0007669"/>
    <property type="project" value="UniProtKB-UniRule"/>
</dbReference>
<gene>
    <name evidence="11" type="ORF">SADUNF_Sadunf05G0021200</name>
</gene>
<name>A0A835K3B8_9ROSI</name>
<dbReference type="InterPro" id="IPR027640">
    <property type="entry name" value="Kinesin-like_fam"/>
</dbReference>
<keyword evidence="2 7" id="KW-0547">Nucleotide-binding</keyword>
<evidence type="ECO:0000256" key="7">
    <source>
        <dbReference type="PROSITE-ProRule" id="PRU00283"/>
    </source>
</evidence>
<dbReference type="FunFam" id="3.40.850.10:FF:000114">
    <property type="entry name" value="Kinesin-like protein"/>
    <property type="match status" value="1"/>
</dbReference>
<comment type="caution">
    <text evidence="11">The sequence shown here is derived from an EMBL/GenBank/DDBJ whole genome shotgun (WGS) entry which is preliminary data.</text>
</comment>
<dbReference type="Pfam" id="PF00225">
    <property type="entry name" value="Kinesin"/>
    <property type="match status" value="1"/>
</dbReference>
<dbReference type="InterPro" id="IPR036961">
    <property type="entry name" value="Kinesin_motor_dom_sf"/>
</dbReference>
<evidence type="ECO:0000256" key="6">
    <source>
        <dbReference type="ARBA" id="ARBA00061495"/>
    </source>
</evidence>
<evidence type="ECO:0000256" key="2">
    <source>
        <dbReference type="ARBA" id="ARBA00022741"/>
    </source>
</evidence>
<dbReference type="PANTHER" id="PTHR47968:SF17">
    <property type="entry name" value="KINESIN-LIKE PROTEIN"/>
    <property type="match status" value="1"/>
</dbReference>
<comment type="similarity">
    <text evidence="6">Belongs to the TRAFAC class myosin-kinesin ATPase superfamily. Kinesin family. KIN-1 subfamily.</text>
</comment>
<evidence type="ECO:0000256" key="1">
    <source>
        <dbReference type="ARBA" id="ARBA00022701"/>
    </source>
</evidence>
<dbReference type="InterPro" id="IPR019821">
    <property type="entry name" value="Kinesin_motor_CS"/>
</dbReference>
<dbReference type="GO" id="GO:0005874">
    <property type="term" value="C:microtubule"/>
    <property type="evidence" value="ECO:0007669"/>
    <property type="project" value="UniProtKB-KW"/>
</dbReference>
<keyword evidence="4 9" id="KW-0175">Coiled coil</keyword>
<evidence type="ECO:0000256" key="5">
    <source>
        <dbReference type="ARBA" id="ARBA00023175"/>
    </source>
</evidence>
<dbReference type="OrthoDB" id="3176171at2759"/>
<protein>
    <recommendedName>
        <fullName evidence="8">Kinesin-like protein</fullName>
    </recommendedName>
</protein>
<dbReference type="Proteomes" id="UP000657918">
    <property type="component" value="Unassembled WGS sequence"/>
</dbReference>
<evidence type="ECO:0000313" key="12">
    <source>
        <dbReference type="Proteomes" id="UP000657918"/>
    </source>
</evidence>
<dbReference type="PRINTS" id="PR00380">
    <property type="entry name" value="KINESINHEAVY"/>
</dbReference>
<evidence type="ECO:0000256" key="4">
    <source>
        <dbReference type="ARBA" id="ARBA00023054"/>
    </source>
</evidence>
<dbReference type="GO" id="GO:0007018">
    <property type="term" value="P:microtubule-based movement"/>
    <property type="evidence" value="ECO:0007669"/>
    <property type="project" value="InterPro"/>
</dbReference>
<dbReference type="InterPro" id="IPR027417">
    <property type="entry name" value="P-loop_NTPase"/>
</dbReference>
<dbReference type="Gene3D" id="3.40.850.10">
    <property type="entry name" value="Kinesin motor domain"/>
    <property type="match status" value="1"/>
</dbReference>